<keyword evidence="7" id="KW-0521">NADP</keyword>
<keyword evidence="11" id="KW-1185">Reference proteome</keyword>
<dbReference type="EMBL" id="JAJSOW010000003">
    <property type="protein sequence ID" value="KAI9196661.1"/>
    <property type="molecule type" value="Genomic_DNA"/>
</dbReference>
<dbReference type="GO" id="GO:0005524">
    <property type="term" value="F:ATP binding"/>
    <property type="evidence" value="ECO:0007669"/>
    <property type="project" value="UniProtKB-KW"/>
</dbReference>
<name>A0AAD5P490_ACENE</name>
<protein>
    <recommendedName>
        <fullName evidence="2">NAD(+) kinase</fullName>
        <ecNumber evidence="2">2.7.1.23</ecNumber>
    </recommendedName>
</protein>
<evidence type="ECO:0000256" key="4">
    <source>
        <dbReference type="ARBA" id="ARBA00022741"/>
    </source>
</evidence>
<evidence type="ECO:0000313" key="10">
    <source>
        <dbReference type="EMBL" id="KAI9196661.1"/>
    </source>
</evidence>
<keyword evidence="8" id="KW-0520">NAD</keyword>
<dbReference type="GO" id="GO:0006741">
    <property type="term" value="P:NADP+ biosynthetic process"/>
    <property type="evidence" value="ECO:0007669"/>
    <property type="project" value="InterPro"/>
</dbReference>
<dbReference type="InterPro" id="IPR006740">
    <property type="entry name" value="DUF604"/>
</dbReference>
<accession>A0AAD5P490</accession>
<keyword evidence="3" id="KW-0808">Transferase</keyword>
<dbReference type="Gene3D" id="3.90.550.50">
    <property type="match status" value="1"/>
</dbReference>
<comment type="caution">
    <text evidence="10">The sequence shown here is derived from an EMBL/GenBank/DDBJ whole genome shotgun (WGS) entry which is preliminary data.</text>
</comment>
<dbReference type="Pfam" id="PF20143">
    <property type="entry name" value="NAD_kinase_C"/>
    <property type="match status" value="1"/>
</dbReference>
<evidence type="ECO:0000256" key="2">
    <source>
        <dbReference type="ARBA" id="ARBA00012120"/>
    </source>
</evidence>
<dbReference type="Gene3D" id="2.60.200.30">
    <property type="entry name" value="Probable inorganic polyphosphate/atp-NAD kinase, domain 2"/>
    <property type="match status" value="1"/>
</dbReference>
<dbReference type="Pfam" id="PF01513">
    <property type="entry name" value="NAD_kinase"/>
    <property type="match status" value="1"/>
</dbReference>
<dbReference type="InterPro" id="IPR017438">
    <property type="entry name" value="ATP-NAD_kinase_N"/>
</dbReference>
<dbReference type="Pfam" id="PF04646">
    <property type="entry name" value="DUF604"/>
    <property type="match status" value="1"/>
</dbReference>
<dbReference type="InterPro" id="IPR016064">
    <property type="entry name" value="NAD/diacylglycerol_kinase_sf"/>
</dbReference>
<keyword evidence="5" id="KW-0418">Kinase</keyword>
<keyword evidence="6" id="KW-0067">ATP-binding</keyword>
<dbReference type="Gene3D" id="3.40.50.10330">
    <property type="entry name" value="Probable inorganic polyphosphate/atp-NAD kinase, domain 1"/>
    <property type="match status" value="1"/>
</dbReference>
<dbReference type="InterPro" id="IPR002504">
    <property type="entry name" value="NADK"/>
</dbReference>
<dbReference type="HAMAP" id="MF_00361">
    <property type="entry name" value="NAD_kinase"/>
    <property type="match status" value="1"/>
</dbReference>
<evidence type="ECO:0000256" key="1">
    <source>
        <dbReference type="ARBA" id="ARBA00010995"/>
    </source>
</evidence>
<dbReference type="PANTHER" id="PTHR10811">
    <property type="entry name" value="FRINGE-RELATED"/>
    <property type="match status" value="1"/>
</dbReference>
<evidence type="ECO:0000256" key="9">
    <source>
        <dbReference type="ARBA" id="ARBA00047925"/>
    </source>
</evidence>
<keyword evidence="4" id="KW-0547">Nucleotide-binding</keyword>
<dbReference type="InterPro" id="IPR017437">
    <property type="entry name" value="ATP-NAD_kinase_PpnK-typ_C"/>
</dbReference>
<evidence type="ECO:0000256" key="3">
    <source>
        <dbReference type="ARBA" id="ARBA00022679"/>
    </source>
</evidence>
<comment type="similarity">
    <text evidence="1">Belongs to the NAD kinase family.</text>
</comment>
<dbReference type="SUPFAM" id="SSF111331">
    <property type="entry name" value="NAD kinase/diacylglycerol kinase-like"/>
    <property type="match status" value="1"/>
</dbReference>
<gene>
    <name evidence="10" type="ORF">LWI28_025897</name>
</gene>
<evidence type="ECO:0000256" key="5">
    <source>
        <dbReference type="ARBA" id="ARBA00022777"/>
    </source>
</evidence>
<dbReference type="FunFam" id="2.60.200.30:FF:000006">
    <property type="entry name" value="probable NAD kinase 1"/>
    <property type="match status" value="1"/>
</dbReference>
<evidence type="ECO:0000313" key="11">
    <source>
        <dbReference type="Proteomes" id="UP001064489"/>
    </source>
</evidence>
<sequence length="625" mass="70655">MARIYRSILDTFRLGENKDVRWYVIADDDTLFFVDNLVEVLGKYDHSKYQYIGTNSESIKSNYDFSFEMGYGGAGYALSYALVEELVSKIDGCIERYPYLWVSDQLSYSCSADLGVDLTVEKGFHQIDLRGDISGLLSSHLNSPLLTLHHFDEVEPIFPSKDRSESVKHLMKAAKFDQSRVLQQTICYHRQSNWTFSISWGYSAHVYESIFPRSILRRPLETFMPWKKGRPPLFMFNPRWPSSDPCEAPHMFFLENVDQSSDRVVSVYTRKSARDMGACSLNGNHSADPISRIQVSSPAIGRKEAGRIECCDVEYESGKEVARVKLRACMKGEIWLREQRKLNIYVEPRVKVELLTESSYFNFVQTWKDDKEMLLLHTKVDLVVTLGGDGTVLWSASMFKGPVPPIVPFSLGSLGFMTPFHSEHYRDCLDSVLRGPISITLRNRLQCHVIRDAAKNEYETDEPILVLNEVTIDRGISSYLTNLECYCDDAFVTCVQGDGLILSTTSGSTAYSLAAGGSMVHPQVPGILFTPICPHSLSFRPLILPEHVTVRVQVPFNSRSPAWASFDGKDRKQLAPGDALVCSMAPWPVPTACSVDSTDDFFRSIHDGLHWNLRKTQSFDGPRDL</sequence>
<evidence type="ECO:0000256" key="8">
    <source>
        <dbReference type="ARBA" id="ARBA00023027"/>
    </source>
</evidence>
<dbReference type="Proteomes" id="UP001064489">
    <property type="component" value="Chromosome 1"/>
</dbReference>
<organism evidence="10 11">
    <name type="scientific">Acer negundo</name>
    <name type="common">Box elder</name>
    <dbReference type="NCBI Taxonomy" id="4023"/>
    <lineage>
        <taxon>Eukaryota</taxon>
        <taxon>Viridiplantae</taxon>
        <taxon>Streptophyta</taxon>
        <taxon>Embryophyta</taxon>
        <taxon>Tracheophyta</taxon>
        <taxon>Spermatophyta</taxon>
        <taxon>Magnoliopsida</taxon>
        <taxon>eudicotyledons</taxon>
        <taxon>Gunneridae</taxon>
        <taxon>Pentapetalae</taxon>
        <taxon>rosids</taxon>
        <taxon>malvids</taxon>
        <taxon>Sapindales</taxon>
        <taxon>Sapindaceae</taxon>
        <taxon>Hippocastanoideae</taxon>
        <taxon>Acereae</taxon>
        <taxon>Acer</taxon>
    </lineage>
</organism>
<dbReference type="AlphaFoldDB" id="A0AAD5P490"/>
<evidence type="ECO:0000256" key="6">
    <source>
        <dbReference type="ARBA" id="ARBA00022840"/>
    </source>
</evidence>
<dbReference type="GO" id="GO:0019674">
    <property type="term" value="P:NAD+ metabolic process"/>
    <property type="evidence" value="ECO:0007669"/>
    <property type="project" value="InterPro"/>
</dbReference>
<dbReference type="GO" id="GO:0003951">
    <property type="term" value="F:NAD+ kinase activity"/>
    <property type="evidence" value="ECO:0007669"/>
    <property type="project" value="UniProtKB-EC"/>
</dbReference>
<comment type="catalytic activity">
    <reaction evidence="9">
        <text>NAD(+) + ATP = ADP + NADP(+) + H(+)</text>
        <dbReference type="Rhea" id="RHEA:18629"/>
        <dbReference type="ChEBI" id="CHEBI:15378"/>
        <dbReference type="ChEBI" id="CHEBI:30616"/>
        <dbReference type="ChEBI" id="CHEBI:57540"/>
        <dbReference type="ChEBI" id="CHEBI:58349"/>
        <dbReference type="ChEBI" id="CHEBI:456216"/>
        <dbReference type="EC" id="2.7.1.23"/>
    </reaction>
</comment>
<evidence type="ECO:0000256" key="7">
    <source>
        <dbReference type="ARBA" id="ARBA00022857"/>
    </source>
</evidence>
<dbReference type="EC" id="2.7.1.23" evidence="2"/>
<dbReference type="FunFam" id="3.40.50.10330:FF:000018">
    <property type="entry name" value="Probable NAD kinase 1"/>
    <property type="match status" value="1"/>
</dbReference>
<reference evidence="10" key="2">
    <citation type="submission" date="2023-02" db="EMBL/GenBank/DDBJ databases">
        <authorList>
            <person name="Swenson N.G."/>
            <person name="Wegrzyn J.L."/>
            <person name="Mcevoy S.L."/>
        </authorList>
    </citation>
    <scope>NUCLEOTIDE SEQUENCE</scope>
    <source>
        <strain evidence="10">91603</strain>
        <tissue evidence="10">Leaf</tissue>
    </source>
</reference>
<reference evidence="10" key="1">
    <citation type="journal article" date="2022" name="Plant J.">
        <title>Strategies of tolerance reflected in two North American maple genomes.</title>
        <authorList>
            <person name="McEvoy S.L."/>
            <person name="Sezen U.U."/>
            <person name="Trouern-Trend A."/>
            <person name="McMahon S.M."/>
            <person name="Schaberg P.G."/>
            <person name="Yang J."/>
            <person name="Wegrzyn J.L."/>
            <person name="Swenson N.G."/>
        </authorList>
    </citation>
    <scope>NUCLEOTIDE SEQUENCE</scope>
    <source>
        <strain evidence="10">91603</strain>
    </source>
</reference>
<proteinExistence type="inferred from homology"/>